<evidence type="ECO:0008006" key="3">
    <source>
        <dbReference type="Google" id="ProtNLM"/>
    </source>
</evidence>
<dbReference type="EMBL" id="CP102452">
    <property type="protein sequence ID" value="UUV99925.1"/>
    <property type="molecule type" value="Genomic_DNA"/>
</dbReference>
<evidence type="ECO:0000313" key="1">
    <source>
        <dbReference type="EMBL" id="UUV99925.1"/>
    </source>
</evidence>
<keyword evidence="2" id="KW-1185">Reference proteome</keyword>
<reference evidence="1" key="2">
    <citation type="submission" date="2022-08" db="EMBL/GenBank/DDBJ databases">
        <authorList>
            <person name="Poehlein A."/>
            <person name="Guzman J."/>
            <person name="Daniel R."/>
            <person name="Vilcinskas A."/>
        </authorList>
    </citation>
    <scope>NUCLEOTIDE SEQUENCE</scope>
    <source>
        <strain evidence="1">G314FT</strain>
        <plasmid evidence="1">p11</plasmid>
    </source>
</reference>
<dbReference type="Proteomes" id="UP001058273">
    <property type="component" value="Plasmid p11"/>
</dbReference>
<gene>
    <name evidence="1" type="ORF">G314FT_20940</name>
</gene>
<proteinExistence type="predicted"/>
<sequence length="77" mass="9102">MAVKQLQKVLIFEFRNAEKKLKRIQIANLRPEDDIFIEDIETVMQYIAENSSFNWGKVEPVRAYTKRTEVDSIIEVD</sequence>
<organism evidence="1 2">
    <name type="scientific">Vagococcus luciliae</name>
    <dbReference type="NCBI Taxonomy" id="2920380"/>
    <lineage>
        <taxon>Bacteria</taxon>
        <taxon>Bacillati</taxon>
        <taxon>Bacillota</taxon>
        <taxon>Bacilli</taxon>
        <taxon>Lactobacillales</taxon>
        <taxon>Enterococcaceae</taxon>
        <taxon>Vagococcus</taxon>
    </lineage>
</organism>
<protein>
    <recommendedName>
        <fullName evidence="3">DUF2922 domain-containing protein</fullName>
    </recommendedName>
</protein>
<dbReference type="RefSeq" id="WP_257702603.1">
    <property type="nucleotide sequence ID" value="NZ_CP102452.1"/>
</dbReference>
<dbReference type="Pfam" id="PF11148">
    <property type="entry name" value="DUF2922"/>
    <property type="match status" value="1"/>
</dbReference>
<dbReference type="InterPro" id="IPR021321">
    <property type="entry name" value="DUF2922"/>
</dbReference>
<accession>A0ABY5P1V8</accession>
<geneLocation type="plasmid" evidence="1 2">
    <name>p11</name>
</geneLocation>
<keyword evidence="1" id="KW-0614">Plasmid</keyword>
<name>A0ABY5P1V8_9ENTE</name>
<evidence type="ECO:0000313" key="2">
    <source>
        <dbReference type="Proteomes" id="UP001058273"/>
    </source>
</evidence>
<reference evidence="1" key="1">
    <citation type="submission" date="2022-08" db="EMBL/GenBank/DDBJ databases">
        <title>Genome sequence of Vagococcus luciliae DSM 112651.</title>
        <authorList>
            <person name="Juan G."/>
            <person name="Anja P."/>
            <person name="Rolf D."/>
            <person name="Kampfer P."/>
            <person name="Vilcinskas A."/>
        </authorList>
    </citation>
    <scope>NUCLEOTIDE SEQUENCE</scope>
    <source>
        <strain evidence="1">G314FT</strain>
        <plasmid evidence="1">p11</plasmid>
    </source>
</reference>